<reference evidence="2" key="1">
    <citation type="submission" date="2016-09" db="EMBL/GenBank/DDBJ databases">
        <authorList>
            <person name="Lysoe E."/>
        </authorList>
    </citation>
    <scope>NUCLEOTIDE SEQUENCE [LARGE SCALE GENOMIC DNA]</scope>
    <source>
        <strain evidence="2">LJ96T</strain>
    </source>
</reference>
<evidence type="ECO:0000313" key="1">
    <source>
        <dbReference type="EMBL" id="APG04297.1"/>
    </source>
</evidence>
<proteinExistence type="predicted"/>
<gene>
    <name evidence="1" type="ORF">BJI69_10585</name>
</gene>
<dbReference type="InterPro" id="IPR000014">
    <property type="entry name" value="PAS"/>
</dbReference>
<dbReference type="InterPro" id="IPR035965">
    <property type="entry name" value="PAS-like_dom_sf"/>
</dbReference>
<dbReference type="CDD" id="cd00130">
    <property type="entry name" value="PAS"/>
    <property type="match status" value="1"/>
</dbReference>
<dbReference type="KEGG" id="lrz:BJI69_10585"/>
<dbReference type="SUPFAM" id="SSF55785">
    <property type="entry name" value="PYP-like sensor domain (PAS domain)"/>
    <property type="match status" value="1"/>
</dbReference>
<keyword evidence="2" id="KW-1185">Reference proteome</keyword>
<dbReference type="EMBL" id="CP017480">
    <property type="protein sequence ID" value="APG04297.1"/>
    <property type="molecule type" value="Genomic_DNA"/>
</dbReference>
<accession>A0A0G9HEI6</accession>
<organism evidence="1 2">
    <name type="scientific">Luteibacter rhizovicinus DSM 16549</name>
    <dbReference type="NCBI Taxonomy" id="1440763"/>
    <lineage>
        <taxon>Bacteria</taxon>
        <taxon>Pseudomonadati</taxon>
        <taxon>Pseudomonadota</taxon>
        <taxon>Gammaproteobacteria</taxon>
        <taxon>Lysobacterales</taxon>
        <taxon>Rhodanobacteraceae</taxon>
        <taxon>Luteibacter</taxon>
    </lineage>
</organism>
<dbReference type="Proteomes" id="UP000182987">
    <property type="component" value="Chromosome"/>
</dbReference>
<protein>
    <submittedName>
        <fullName evidence="1">Uncharacterized protein</fullName>
    </submittedName>
</protein>
<name>A0A0G9HEI6_9GAMM</name>
<dbReference type="STRING" id="1440763.BJI69_10585"/>
<dbReference type="Gene3D" id="3.30.450.20">
    <property type="entry name" value="PAS domain"/>
    <property type="match status" value="1"/>
</dbReference>
<sequence length="113" mass="12067">MADIDGRIVFANARANVLLGCVRIGSGVEDYSCMHGLFTEDGRPYPSSDLPLSRAILRGETVFDVRLEVRRYDGTVSLLSVDAEPLYGAGGKQIGGVAMFDVTRLSGEPGSTI</sequence>
<evidence type="ECO:0000313" key="2">
    <source>
        <dbReference type="Proteomes" id="UP000182987"/>
    </source>
</evidence>
<dbReference type="AlphaFoldDB" id="A0A0G9HEI6"/>